<dbReference type="InterPro" id="IPR013128">
    <property type="entry name" value="Peptidase_C1A"/>
</dbReference>
<dbReference type="Gene3D" id="3.90.70.10">
    <property type="entry name" value="Cysteine proteinases"/>
    <property type="match status" value="1"/>
</dbReference>
<feature type="domain" description="Peptidase C1A papain C-terminal" evidence="3">
    <location>
        <begin position="3"/>
        <end position="133"/>
    </location>
</feature>
<dbReference type="GO" id="GO:0006508">
    <property type="term" value="P:proteolysis"/>
    <property type="evidence" value="ECO:0007669"/>
    <property type="project" value="InterPro"/>
</dbReference>
<sequence length="142" mass="16070">MYYIRENNGLVKETCFPYVARNTPCHKKCKDGKDWKSAHICNCVKYKRCHGVSGMKECLQSGPATFGFRVERSFMAYKDGIYKCRGAPIVGGHAVLAMGLFEKPECHYYVKNSWGSRWGLKGYFKFACGTCRMDGGVACTKF</sequence>
<dbReference type="InterPro" id="IPR000668">
    <property type="entry name" value="Peptidase_C1A_C"/>
</dbReference>
<evidence type="ECO:0000259" key="3">
    <source>
        <dbReference type="Pfam" id="PF00112"/>
    </source>
</evidence>
<organism evidence="4">
    <name type="scientific">Nyctotherus ovalis</name>
    <name type="common">Ciliate protozoan</name>
    <dbReference type="NCBI Taxonomy" id="70075"/>
    <lineage>
        <taxon>Eukaryota</taxon>
        <taxon>Sar</taxon>
        <taxon>Alveolata</taxon>
        <taxon>Ciliophora</taxon>
        <taxon>Intramacronucleata</taxon>
        <taxon>Armophorea</taxon>
        <taxon>Clevelandellida</taxon>
        <taxon>Nyctotheridae</taxon>
        <taxon>Nyctotherus</taxon>
    </lineage>
</organism>
<accession>Q1RQC6</accession>
<dbReference type="AlphaFoldDB" id="Q1RQC6"/>
<reference evidence="4" key="1">
    <citation type="submission" date="2005-04" db="EMBL/GenBank/DDBJ databases">
        <title>The 3' untranslated region of mRNAs from the ciliate Nyctotherus ovalis.</title>
        <authorList>
            <person name="Destables E."/>
            <person name="Thomas N.A."/>
            <person name="Boxma B."/>
            <person name="van Alen T.A."/>
            <person name="van der Staay G.W."/>
            <person name="Hackstein J.H."/>
            <person name="McEwan N.R."/>
        </authorList>
    </citation>
    <scope>NUCLEOTIDE SEQUENCE</scope>
</reference>
<protein>
    <submittedName>
        <fullName evidence="4">Cathepsin H</fullName>
    </submittedName>
</protein>
<evidence type="ECO:0000256" key="2">
    <source>
        <dbReference type="ARBA" id="ARBA00023145"/>
    </source>
</evidence>
<dbReference type="SUPFAM" id="SSF54001">
    <property type="entry name" value="Cysteine proteinases"/>
    <property type="match status" value="1"/>
</dbReference>
<evidence type="ECO:0000256" key="1">
    <source>
        <dbReference type="ARBA" id="ARBA00008455"/>
    </source>
</evidence>
<dbReference type="Pfam" id="PF00112">
    <property type="entry name" value="Peptidase_C1"/>
    <property type="match status" value="1"/>
</dbReference>
<proteinExistence type="evidence at transcript level"/>
<comment type="similarity">
    <text evidence="1">Belongs to the peptidase C1 family.</text>
</comment>
<dbReference type="GO" id="GO:0008234">
    <property type="term" value="F:cysteine-type peptidase activity"/>
    <property type="evidence" value="ECO:0007669"/>
    <property type="project" value="InterPro"/>
</dbReference>
<dbReference type="InterPro" id="IPR038765">
    <property type="entry name" value="Papain-like_cys_pep_sf"/>
</dbReference>
<dbReference type="EMBL" id="AJ965645">
    <property type="protein sequence ID" value="CAI84888.1"/>
    <property type="molecule type" value="mRNA"/>
</dbReference>
<dbReference type="PANTHER" id="PTHR12411">
    <property type="entry name" value="CYSTEINE PROTEASE FAMILY C1-RELATED"/>
    <property type="match status" value="1"/>
</dbReference>
<name>Q1RQC6_NYCOV</name>
<keyword evidence="2" id="KW-0865">Zymogen</keyword>
<evidence type="ECO:0000313" key="4">
    <source>
        <dbReference type="EMBL" id="CAI84888.1"/>
    </source>
</evidence>